<keyword evidence="8" id="KW-0342">GTP-binding</keyword>
<dbReference type="PANTHER" id="PTHR11846:SF0">
    <property type="entry name" value="ADENYLOSUCCINATE SYNTHETASE"/>
    <property type="match status" value="1"/>
</dbReference>
<gene>
    <name evidence="9" type="ORF">MNBD_DELTA01-1347</name>
</gene>
<keyword evidence="7" id="KW-0460">Magnesium</keyword>
<dbReference type="GO" id="GO:0005737">
    <property type="term" value="C:cytoplasm"/>
    <property type="evidence" value="ECO:0007669"/>
    <property type="project" value="TreeGrafter"/>
</dbReference>
<comment type="cofactor">
    <cofactor evidence="1">
        <name>Mg(2+)</name>
        <dbReference type="ChEBI" id="CHEBI:18420"/>
    </cofactor>
</comment>
<dbReference type="AlphaFoldDB" id="A0A3B0QW29"/>
<evidence type="ECO:0000256" key="6">
    <source>
        <dbReference type="ARBA" id="ARBA00022755"/>
    </source>
</evidence>
<dbReference type="GO" id="GO:0004019">
    <property type="term" value="F:adenylosuccinate synthase activity"/>
    <property type="evidence" value="ECO:0007669"/>
    <property type="project" value="UniProtKB-EC"/>
</dbReference>
<keyword evidence="3 9" id="KW-0436">Ligase</keyword>
<keyword evidence="4" id="KW-0479">Metal-binding</keyword>
<dbReference type="GO" id="GO:0046040">
    <property type="term" value="P:IMP metabolic process"/>
    <property type="evidence" value="ECO:0007669"/>
    <property type="project" value="TreeGrafter"/>
</dbReference>
<evidence type="ECO:0000256" key="5">
    <source>
        <dbReference type="ARBA" id="ARBA00022741"/>
    </source>
</evidence>
<accession>A0A3B0QW29</accession>
<dbReference type="NCBIfam" id="NF002223">
    <property type="entry name" value="PRK01117.1"/>
    <property type="match status" value="1"/>
</dbReference>
<dbReference type="InterPro" id="IPR018220">
    <property type="entry name" value="Adenylosuccin_syn_GTP-bd"/>
</dbReference>
<dbReference type="Gene3D" id="1.10.300.10">
    <property type="entry name" value="Adenylosuccinate Synthetase, subunit A, domain 2"/>
    <property type="match status" value="1"/>
</dbReference>
<dbReference type="SMART" id="SM00788">
    <property type="entry name" value="Adenylsucc_synt"/>
    <property type="match status" value="1"/>
</dbReference>
<reference evidence="9" key="1">
    <citation type="submission" date="2018-06" db="EMBL/GenBank/DDBJ databases">
        <authorList>
            <person name="Zhirakovskaya E."/>
        </authorList>
    </citation>
    <scope>NUCLEOTIDE SEQUENCE</scope>
</reference>
<protein>
    <submittedName>
        <fullName evidence="9">Adenylosuccinate synthetase</fullName>
        <ecNumber evidence="9">6.3.4.4</ecNumber>
    </submittedName>
</protein>
<dbReference type="HAMAP" id="MF_00011">
    <property type="entry name" value="Adenylosucc_synth"/>
    <property type="match status" value="1"/>
</dbReference>
<dbReference type="SUPFAM" id="SSF52540">
    <property type="entry name" value="P-loop containing nucleoside triphosphate hydrolases"/>
    <property type="match status" value="1"/>
</dbReference>
<dbReference type="InterPro" id="IPR033128">
    <property type="entry name" value="Adenylosuccin_syn_Lys_AS"/>
</dbReference>
<evidence type="ECO:0000256" key="1">
    <source>
        <dbReference type="ARBA" id="ARBA00001946"/>
    </source>
</evidence>
<name>A0A3B0QW29_9ZZZZ</name>
<dbReference type="PROSITE" id="PS00513">
    <property type="entry name" value="ADENYLOSUCCIN_SYN_2"/>
    <property type="match status" value="1"/>
</dbReference>
<organism evidence="9">
    <name type="scientific">hydrothermal vent metagenome</name>
    <dbReference type="NCBI Taxonomy" id="652676"/>
    <lineage>
        <taxon>unclassified sequences</taxon>
        <taxon>metagenomes</taxon>
        <taxon>ecological metagenomes</taxon>
    </lineage>
</organism>
<dbReference type="GO" id="GO:0044208">
    <property type="term" value="P:'de novo' AMP biosynthetic process"/>
    <property type="evidence" value="ECO:0007669"/>
    <property type="project" value="TreeGrafter"/>
</dbReference>
<dbReference type="FunFam" id="1.10.300.10:FF:000001">
    <property type="entry name" value="Adenylosuccinate synthetase"/>
    <property type="match status" value="1"/>
</dbReference>
<dbReference type="InterPro" id="IPR042109">
    <property type="entry name" value="Adenylosuccinate_synth_dom1"/>
</dbReference>
<dbReference type="GO" id="GO:0046872">
    <property type="term" value="F:metal ion binding"/>
    <property type="evidence" value="ECO:0007669"/>
    <property type="project" value="UniProtKB-KW"/>
</dbReference>
<dbReference type="NCBIfam" id="TIGR00184">
    <property type="entry name" value="purA"/>
    <property type="match status" value="1"/>
</dbReference>
<dbReference type="PANTHER" id="PTHR11846">
    <property type="entry name" value="ADENYLOSUCCINATE SYNTHETASE"/>
    <property type="match status" value="1"/>
</dbReference>
<evidence type="ECO:0000256" key="3">
    <source>
        <dbReference type="ARBA" id="ARBA00022598"/>
    </source>
</evidence>
<dbReference type="CDD" id="cd03108">
    <property type="entry name" value="AdSS"/>
    <property type="match status" value="1"/>
</dbReference>
<keyword evidence="5" id="KW-0547">Nucleotide-binding</keyword>
<dbReference type="InterPro" id="IPR042110">
    <property type="entry name" value="Adenylosuccinate_synth_dom2"/>
</dbReference>
<dbReference type="EMBL" id="UOEA01000064">
    <property type="protein sequence ID" value="VAV84319.1"/>
    <property type="molecule type" value="Genomic_DNA"/>
</dbReference>
<dbReference type="EC" id="6.3.4.4" evidence="9"/>
<comment type="subunit">
    <text evidence="2">Homodimer.</text>
</comment>
<dbReference type="Pfam" id="PF00709">
    <property type="entry name" value="Adenylsucc_synt"/>
    <property type="match status" value="1"/>
</dbReference>
<proteinExistence type="inferred from homology"/>
<dbReference type="InterPro" id="IPR001114">
    <property type="entry name" value="Adenylosuccinate_synthetase"/>
</dbReference>
<dbReference type="Gene3D" id="3.90.170.10">
    <property type="entry name" value="Adenylosuccinate Synthetase, subunit A, domain 3"/>
    <property type="match status" value="1"/>
</dbReference>
<dbReference type="InterPro" id="IPR042111">
    <property type="entry name" value="Adenylosuccinate_synth_dom3"/>
</dbReference>
<evidence type="ECO:0000256" key="4">
    <source>
        <dbReference type="ARBA" id="ARBA00022723"/>
    </source>
</evidence>
<dbReference type="GO" id="GO:0005525">
    <property type="term" value="F:GTP binding"/>
    <property type="evidence" value="ECO:0007669"/>
    <property type="project" value="UniProtKB-KW"/>
</dbReference>
<evidence type="ECO:0000256" key="8">
    <source>
        <dbReference type="ARBA" id="ARBA00023134"/>
    </source>
</evidence>
<keyword evidence="6" id="KW-0658">Purine biosynthesis</keyword>
<evidence type="ECO:0000313" key="9">
    <source>
        <dbReference type="EMBL" id="VAV84319.1"/>
    </source>
</evidence>
<sequence length="429" mass="47760">MAKNVVIVGAQWGDEGKGKIVDILSQEADVIVRFQGGNNAGHTIEVGSQKIVLHLIPSGILHSGKSCVIGNGVVVDPKILIEEIETLQARKLFRHKDLIISKDAHLIMPYHKRLDLACERTRGASKIGTTGRGIGPAYADKITRCAIKCGDLLNKEIFKKKLKANLKEKNLYLSTMYNEKGFKVNDIYNEYMEYADKIKRYIKDTSVFINKAIKDKKAILFEGAQGTLLDVDHGTYPFVTSSNTVAGQAATGSGVGPTKIDLVLGITKAYTTRVGEGPFPTELPEDDDYGLRKMGGEFGATTGRPRRCGWFDSVATSFAVRVNGMDGIVLTKLDVLDQMEVIQICTGYRYKKKILKNFPTEPEILKDCVPVYEKMPGWMKNTSEIKEFKKLPLNARRYVRRIEELIEARAFIISVGAERNEAIHIKNPF</sequence>
<evidence type="ECO:0000256" key="7">
    <source>
        <dbReference type="ARBA" id="ARBA00022842"/>
    </source>
</evidence>
<dbReference type="Gene3D" id="3.40.440.10">
    <property type="entry name" value="Adenylosuccinate Synthetase, subunit A, domain 1"/>
    <property type="match status" value="1"/>
</dbReference>
<evidence type="ECO:0000256" key="2">
    <source>
        <dbReference type="ARBA" id="ARBA00011738"/>
    </source>
</evidence>
<dbReference type="PROSITE" id="PS01266">
    <property type="entry name" value="ADENYLOSUCCIN_SYN_1"/>
    <property type="match status" value="1"/>
</dbReference>
<dbReference type="InterPro" id="IPR027417">
    <property type="entry name" value="P-loop_NTPase"/>
</dbReference>
<dbReference type="FunFam" id="3.90.170.10:FF:000001">
    <property type="entry name" value="Adenylosuccinate synthetase"/>
    <property type="match status" value="1"/>
</dbReference>